<name>A0A5C5XQ89_9BACT</name>
<dbReference type="Proteomes" id="UP000318053">
    <property type="component" value="Unassembled WGS sequence"/>
</dbReference>
<sequence>MLRHTPNLLTAVFEFLAFSPMQLFRNERSMSRVRRPQSVRARDIRVALSMLAITLGSAIAAAPSMGQGAAANPAGETKQDPSSQTQTAFAPGVVTVIPPAPDPKETFDGPQTLQALINAHPEISWEKSGDHPEGKPHFDPRSRTLEEMLKQVIYRREIFCFELSFKPLRQIYLDIPRPDGKMQRKLVQYMVYRVRYRGGDLRPAVDNPDEPIFKRIESVSYQSRRFFPMFVLEDREADQQYVDQILPTAVERIAIREQITAPLHNSVDISRVKIPRTEDPNAPGVWGVATWVDVDPNIDYISVNVFGLTNAFEQDGEGDDAPYRRKALMLNFYRPGDATNQIDDRVRFGIPAFDDEKQQSYVLEKYGLDKRLDYRWVFR</sequence>
<reference evidence="2 3" key="1">
    <citation type="submission" date="2019-02" db="EMBL/GenBank/DDBJ databases">
        <title>Deep-cultivation of Planctomycetes and their phenomic and genomic characterization uncovers novel biology.</title>
        <authorList>
            <person name="Wiegand S."/>
            <person name="Jogler M."/>
            <person name="Boedeker C."/>
            <person name="Pinto D."/>
            <person name="Vollmers J."/>
            <person name="Rivas-Marin E."/>
            <person name="Kohn T."/>
            <person name="Peeters S.H."/>
            <person name="Heuer A."/>
            <person name="Rast P."/>
            <person name="Oberbeckmann S."/>
            <person name="Bunk B."/>
            <person name="Jeske O."/>
            <person name="Meyerdierks A."/>
            <person name="Storesund J.E."/>
            <person name="Kallscheuer N."/>
            <person name="Luecker S."/>
            <person name="Lage O.M."/>
            <person name="Pohl T."/>
            <person name="Merkel B.J."/>
            <person name="Hornburger P."/>
            <person name="Mueller R.-W."/>
            <person name="Bruemmer F."/>
            <person name="Labrenz M."/>
            <person name="Spormann A.M."/>
            <person name="Op Den Camp H."/>
            <person name="Overmann J."/>
            <person name="Amann R."/>
            <person name="Jetten M.S.M."/>
            <person name="Mascher T."/>
            <person name="Medema M.H."/>
            <person name="Devos D.P."/>
            <person name="Kaster A.-K."/>
            <person name="Ovreas L."/>
            <person name="Rohde M."/>
            <person name="Galperin M.Y."/>
            <person name="Jogler C."/>
        </authorList>
    </citation>
    <scope>NUCLEOTIDE SEQUENCE [LARGE SCALE GENOMIC DNA]</scope>
    <source>
        <strain evidence="2 3">CA85</strain>
    </source>
</reference>
<accession>A0A5C5XQ89</accession>
<evidence type="ECO:0000313" key="3">
    <source>
        <dbReference type="Proteomes" id="UP000318053"/>
    </source>
</evidence>
<evidence type="ECO:0000256" key="1">
    <source>
        <dbReference type="SAM" id="MobiDB-lite"/>
    </source>
</evidence>
<keyword evidence="3" id="KW-1185">Reference proteome</keyword>
<proteinExistence type="predicted"/>
<evidence type="ECO:0000313" key="2">
    <source>
        <dbReference type="EMBL" id="TWT64808.1"/>
    </source>
</evidence>
<protein>
    <submittedName>
        <fullName evidence="2">Uncharacterized protein</fullName>
    </submittedName>
</protein>
<comment type="caution">
    <text evidence="2">The sequence shown here is derived from an EMBL/GenBank/DDBJ whole genome shotgun (WGS) entry which is preliminary data.</text>
</comment>
<organism evidence="2 3">
    <name type="scientific">Allorhodopirellula solitaria</name>
    <dbReference type="NCBI Taxonomy" id="2527987"/>
    <lineage>
        <taxon>Bacteria</taxon>
        <taxon>Pseudomonadati</taxon>
        <taxon>Planctomycetota</taxon>
        <taxon>Planctomycetia</taxon>
        <taxon>Pirellulales</taxon>
        <taxon>Pirellulaceae</taxon>
        <taxon>Allorhodopirellula</taxon>
    </lineage>
</organism>
<dbReference type="EMBL" id="SJPK01000009">
    <property type="protein sequence ID" value="TWT64808.1"/>
    <property type="molecule type" value="Genomic_DNA"/>
</dbReference>
<dbReference type="AlphaFoldDB" id="A0A5C5XQ89"/>
<gene>
    <name evidence="2" type="ORF">CA85_35930</name>
</gene>
<feature type="region of interest" description="Disordered" evidence="1">
    <location>
        <begin position="66"/>
        <end position="85"/>
    </location>
</feature>